<evidence type="ECO:0000313" key="3">
    <source>
        <dbReference type="EMBL" id="QEE25819.1"/>
    </source>
</evidence>
<protein>
    <submittedName>
        <fullName evidence="3">Uncharacterized protein</fullName>
    </submittedName>
</protein>
<feature type="transmembrane region" description="Helical" evidence="2">
    <location>
        <begin position="66"/>
        <end position="89"/>
    </location>
</feature>
<proteinExistence type="predicted"/>
<sequence length="166" mass="18233">MLVLPAAATALILYLAVNEKMYAQPWRFFLYAIISLILVFLFQLSIDDAASAIAKINPTFHGLDELKSALTLVNIVVGAFAGAMIGAAVTNRSLRLNSEKLRSLKEQEQCCRQELDMVKNALANLVLPNAIATLGNANNLKLAQDKMMDLTLKLQDLLDEQSKLTL</sequence>
<feature type="coiled-coil region" evidence="1">
    <location>
        <begin position="101"/>
        <end position="160"/>
    </location>
</feature>
<dbReference type="KEGG" id="rgl:CS053_15860"/>
<evidence type="ECO:0000256" key="1">
    <source>
        <dbReference type="SAM" id="Coils"/>
    </source>
</evidence>
<accession>A0A5B9E286</accession>
<reference evidence="3 4" key="1">
    <citation type="submission" date="2019-08" db="EMBL/GenBank/DDBJ databases">
        <title>Complete genome sequence of Rhodanobacter glycinis strain T01E-68 isolated from tomato root.</title>
        <authorList>
            <person name="Weon H.-Y."/>
            <person name="Lee S.A."/>
        </authorList>
    </citation>
    <scope>NUCLEOTIDE SEQUENCE [LARGE SCALE GENOMIC DNA]</scope>
    <source>
        <strain evidence="3 4">T01E-68</strain>
    </source>
</reference>
<keyword evidence="1" id="KW-0175">Coiled coil</keyword>
<keyword evidence="2" id="KW-0812">Transmembrane</keyword>
<dbReference type="RefSeq" id="WP_147628109.1">
    <property type="nucleotide sequence ID" value="NZ_CP042807.1"/>
</dbReference>
<evidence type="ECO:0000313" key="4">
    <source>
        <dbReference type="Proteomes" id="UP000321807"/>
    </source>
</evidence>
<keyword evidence="2" id="KW-0472">Membrane</keyword>
<feature type="transmembrane region" description="Helical" evidence="2">
    <location>
        <begin position="28"/>
        <end position="46"/>
    </location>
</feature>
<dbReference type="Proteomes" id="UP000321807">
    <property type="component" value="Chromosome"/>
</dbReference>
<dbReference type="AlphaFoldDB" id="A0A5B9E286"/>
<gene>
    <name evidence="3" type="ORF">CS053_15860</name>
</gene>
<dbReference type="EMBL" id="CP042807">
    <property type="protein sequence ID" value="QEE25819.1"/>
    <property type="molecule type" value="Genomic_DNA"/>
</dbReference>
<organism evidence="3 4">
    <name type="scientific">Rhodanobacter glycinis</name>
    <dbReference type="NCBI Taxonomy" id="582702"/>
    <lineage>
        <taxon>Bacteria</taxon>
        <taxon>Pseudomonadati</taxon>
        <taxon>Pseudomonadota</taxon>
        <taxon>Gammaproteobacteria</taxon>
        <taxon>Lysobacterales</taxon>
        <taxon>Rhodanobacteraceae</taxon>
        <taxon>Rhodanobacter</taxon>
    </lineage>
</organism>
<name>A0A5B9E286_9GAMM</name>
<keyword evidence="2" id="KW-1133">Transmembrane helix</keyword>
<evidence type="ECO:0000256" key="2">
    <source>
        <dbReference type="SAM" id="Phobius"/>
    </source>
</evidence>